<dbReference type="Proteomes" id="UP000618931">
    <property type="component" value="Unassembled WGS sequence"/>
</dbReference>
<name>A0ABS0HYG9_9BACT</name>
<evidence type="ECO:0000313" key="4">
    <source>
        <dbReference type="Proteomes" id="UP000618931"/>
    </source>
</evidence>
<dbReference type="InterPro" id="IPR032710">
    <property type="entry name" value="NTF2-like_dom_sf"/>
</dbReference>
<reference evidence="3 4" key="1">
    <citation type="submission" date="2020-11" db="EMBL/GenBank/DDBJ databases">
        <authorList>
            <person name="Kim M.K."/>
        </authorList>
    </citation>
    <scope>NUCLEOTIDE SEQUENCE [LARGE SCALE GENOMIC DNA]</scope>
    <source>
        <strain evidence="3 4">BT662</strain>
    </source>
</reference>
<dbReference type="Pfam" id="PF14534">
    <property type="entry name" value="DUF4440"/>
    <property type="match status" value="1"/>
</dbReference>
<organism evidence="3 4">
    <name type="scientific">Hymenobacter ruricola</name>
    <dbReference type="NCBI Taxonomy" id="2791023"/>
    <lineage>
        <taxon>Bacteria</taxon>
        <taxon>Pseudomonadati</taxon>
        <taxon>Bacteroidota</taxon>
        <taxon>Cytophagia</taxon>
        <taxon>Cytophagales</taxon>
        <taxon>Hymenobacteraceae</taxon>
        <taxon>Hymenobacter</taxon>
    </lineage>
</organism>
<gene>
    <name evidence="3" type="ORF">I2H31_01410</name>
</gene>
<dbReference type="EMBL" id="JADQDM010000001">
    <property type="protein sequence ID" value="MBF9219746.1"/>
    <property type="molecule type" value="Genomic_DNA"/>
</dbReference>
<evidence type="ECO:0000256" key="1">
    <source>
        <dbReference type="SAM" id="MobiDB-lite"/>
    </source>
</evidence>
<dbReference type="Gene3D" id="3.10.450.50">
    <property type="match status" value="2"/>
</dbReference>
<feature type="domain" description="DUF4440" evidence="2">
    <location>
        <begin position="166"/>
        <end position="270"/>
    </location>
</feature>
<keyword evidence="4" id="KW-1185">Reference proteome</keyword>
<dbReference type="InterPro" id="IPR027843">
    <property type="entry name" value="DUF4440"/>
</dbReference>
<dbReference type="SUPFAM" id="SSF54427">
    <property type="entry name" value="NTF2-like"/>
    <property type="match status" value="2"/>
</dbReference>
<protein>
    <submittedName>
        <fullName evidence="3">DUF4440 domain-containing protein</fullName>
    </submittedName>
</protein>
<proteinExistence type="predicted"/>
<dbReference type="RefSeq" id="WP_196291212.1">
    <property type="nucleotide sequence ID" value="NZ_JADQDM010000001.1"/>
</dbReference>
<accession>A0ABS0HYG9</accession>
<evidence type="ECO:0000259" key="2">
    <source>
        <dbReference type="Pfam" id="PF14534"/>
    </source>
</evidence>
<comment type="caution">
    <text evidence="3">The sequence shown here is derived from an EMBL/GenBank/DDBJ whole genome shotgun (WGS) entry which is preliminary data.</text>
</comment>
<evidence type="ECO:0000313" key="3">
    <source>
        <dbReference type="EMBL" id="MBF9219746.1"/>
    </source>
</evidence>
<sequence>MALLLPFTSFGQVASQSTYDAVVAAEDAFVAQIKQAGTAAAFVANSAPTALVADGGKLVNAQDYWRAQPSKPGTRLTWYPSLVDVAQSGELAYTTGPWTMLQNEKPQTAGEYVTVWRKQPEGGWKFVADMGIERIGTAPARAAFILQPHLFAAQATPSTAPANIVLDVDRKFATAEQLKPGETYGEFLSAEARLYRPGLSMMQGAAAAANMKTLDRPYEFKATTGYLAAAGDLGYVVGTLHRASAGAKNPEENGSYLRIWRREAAAGWRVVLEIFNLTPSANAAASPVPTPQSVSGAAGQAPVKRVE</sequence>
<feature type="region of interest" description="Disordered" evidence="1">
    <location>
        <begin position="284"/>
        <end position="307"/>
    </location>
</feature>